<proteinExistence type="predicted"/>
<dbReference type="GO" id="GO:0055085">
    <property type="term" value="P:transmembrane transport"/>
    <property type="evidence" value="ECO:0007669"/>
    <property type="project" value="InterPro"/>
</dbReference>
<dbReference type="InterPro" id="IPR058625">
    <property type="entry name" value="MdtA-like_BSH"/>
</dbReference>
<evidence type="ECO:0000259" key="2">
    <source>
        <dbReference type="Pfam" id="PF25917"/>
    </source>
</evidence>
<reference evidence="3 4" key="1">
    <citation type="journal article" date="2016" name="Microb. Cell Fact.">
        <title>Dissection of exopolysaccharide biosynthesis in Kozakia baliensis.</title>
        <authorList>
            <person name="Brandt J.U."/>
            <person name="Jakob F."/>
            <person name="Behr J."/>
            <person name="Geissler A.J."/>
            <person name="Vogel R.F."/>
        </authorList>
    </citation>
    <scope>NUCLEOTIDE SEQUENCE [LARGE SCALE GENOMIC DNA]</scope>
    <source>
        <strain evidence="3 4">DSM 14400</strain>
    </source>
</reference>
<dbReference type="PANTHER" id="PTHR30386:SF24">
    <property type="entry name" value="MULTIDRUG RESISTANCE EFFLUX PUMP"/>
    <property type="match status" value="1"/>
</dbReference>
<protein>
    <submittedName>
        <fullName evidence="3">Secretion protein HylD</fullName>
    </submittedName>
</protein>
<gene>
    <name evidence="3" type="ORF">A0U89_06475</name>
</gene>
<evidence type="ECO:0000313" key="3">
    <source>
        <dbReference type="EMBL" id="AOX16834.1"/>
    </source>
</evidence>
<dbReference type="SUPFAM" id="SSF111369">
    <property type="entry name" value="HlyD-like secretion proteins"/>
    <property type="match status" value="3"/>
</dbReference>
<dbReference type="EMBL" id="CP014674">
    <property type="protein sequence ID" value="AOX16834.1"/>
    <property type="molecule type" value="Genomic_DNA"/>
</dbReference>
<dbReference type="Gene3D" id="2.40.30.170">
    <property type="match status" value="1"/>
</dbReference>
<dbReference type="Proteomes" id="UP000179145">
    <property type="component" value="Chromosome"/>
</dbReference>
<dbReference type="AlphaFoldDB" id="A0A1D8UT44"/>
<name>A0A1D8UT44_9PROT</name>
<organism evidence="3 4">
    <name type="scientific">Kozakia baliensis</name>
    <dbReference type="NCBI Taxonomy" id="153496"/>
    <lineage>
        <taxon>Bacteria</taxon>
        <taxon>Pseudomonadati</taxon>
        <taxon>Pseudomonadota</taxon>
        <taxon>Alphaproteobacteria</taxon>
        <taxon>Acetobacterales</taxon>
        <taxon>Acetobacteraceae</taxon>
        <taxon>Kozakia</taxon>
    </lineage>
</organism>
<dbReference type="Pfam" id="PF25876">
    <property type="entry name" value="HH_MFP_RND"/>
    <property type="match status" value="1"/>
</dbReference>
<dbReference type="RefSeq" id="WP_070402552.1">
    <property type="nucleotide sequence ID" value="NZ_BJVW01000009.1"/>
</dbReference>
<dbReference type="Pfam" id="PF25917">
    <property type="entry name" value="BSH_RND"/>
    <property type="match status" value="1"/>
</dbReference>
<feature type="domain" description="Multidrug resistance protein MdtA-like alpha-helical hairpin" evidence="1">
    <location>
        <begin position="127"/>
        <end position="187"/>
    </location>
</feature>
<dbReference type="OrthoDB" id="9811754at2"/>
<dbReference type="PANTHER" id="PTHR30386">
    <property type="entry name" value="MEMBRANE FUSION SUBUNIT OF EMRAB-TOLC MULTIDRUG EFFLUX PUMP"/>
    <property type="match status" value="1"/>
</dbReference>
<dbReference type="InterPro" id="IPR058624">
    <property type="entry name" value="MdtA-like_HH"/>
</dbReference>
<sequence length="367" mass="40058">MSSEKSDEEKKASPKWPFFIAGLIVLTFSGIVLAIIFVPSREVWTNDAYVTAHYSTIAPRISGQVIAVDVDDNQPVKAGQVLARLDPRDYQTTLDRDKANLAHDKALALDAQAAVDRQPAIIDENVAEAARISAQLTYAEQNALRYRNLSQTGAGSTQERQQSDASLREMEANLRGTQAQIAAARAQVPILRAQHNAALETIRLDEAQLHQAELNLSYTHILAPMDGMVGERNVQVGNYVSPGTALMAVVPMHELWIMANYRELALRHMRPGQPVRIHVDAYNIDLDGIVDSVPPASGAAFSPIAPENATGNFTKIVQRLPVKIVLKSGQPLANLLRMGFSVETSVDTGFENVVGEQQNTHAEITAK</sequence>
<evidence type="ECO:0000259" key="1">
    <source>
        <dbReference type="Pfam" id="PF25876"/>
    </source>
</evidence>
<feature type="domain" description="Multidrug resistance protein MdtA-like barrel-sandwich hybrid" evidence="2">
    <location>
        <begin position="56"/>
        <end position="250"/>
    </location>
</feature>
<dbReference type="Gene3D" id="2.40.50.100">
    <property type="match status" value="1"/>
</dbReference>
<dbReference type="STRING" id="153496.A0U89_06475"/>
<keyword evidence="4" id="KW-1185">Reference proteome</keyword>
<dbReference type="KEGG" id="kba:A0U89_06475"/>
<evidence type="ECO:0000313" key="4">
    <source>
        <dbReference type="Proteomes" id="UP000179145"/>
    </source>
</evidence>
<accession>A0A1D8UT44</accession>
<dbReference type="InterPro" id="IPR050739">
    <property type="entry name" value="MFP"/>
</dbReference>